<dbReference type="EMBL" id="KQ964668">
    <property type="protein sequence ID" value="KXN67021.1"/>
    <property type="molecule type" value="Genomic_DNA"/>
</dbReference>
<protein>
    <submittedName>
        <fullName evidence="1">Uncharacterized protein</fullName>
    </submittedName>
</protein>
<evidence type="ECO:0000313" key="2">
    <source>
        <dbReference type="Proteomes" id="UP000070444"/>
    </source>
</evidence>
<keyword evidence="2" id="KW-1185">Reference proteome</keyword>
<dbReference type="AlphaFoldDB" id="A0A137NWJ0"/>
<evidence type="ECO:0000313" key="1">
    <source>
        <dbReference type="EMBL" id="KXN67021.1"/>
    </source>
</evidence>
<organism evidence="1 2">
    <name type="scientific">Conidiobolus coronatus (strain ATCC 28846 / CBS 209.66 / NRRL 28638)</name>
    <name type="common">Delacroixia coronata</name>
    <dbReference type="NCBI Taxonomy" id="796925"/>
    <lineage>
        <taxon>Eukaryota</taxon>
        <taxon>Fungi</taxon>
        <taxon>Fungi incertae sedis</taxon>
        <taxon>Zoopagomycota</taxon>
        <taxon>Entomophthoromycotina</taxon>
        <taxon>Entomophthoromycetes</taxon>
        <taxon>Entomophthorales</taxon>
        <taxon>Ancylistaceae</taxon>
        <taxon>Conidiobolus</taxon>
    </lineage>
</organism>
<reference evidence="1 2" key="1">
    <citation type="journal article" date="2015" name="Genome Biol. Evol.">
        <title>Phylogenomic analyses indicate that early fungi evolved digesting cell walls of algal ancestors of land plants.</title>
        <authorList>
            <person name="Chang Y."/>
            <person name="Wang S."/>
            <person name="Sekimoto S."/>
            <person name="Aerts A.L."/>
            <person name="Choi C."/>
            <person name="Clum A."/>
            <person name="LaButti K.M."/>
            <person name="Lindquist E.A."/>
            <person name="Yee Ngan C."/>
            <person name="Ohm R.A."/>
            <person name="Salamov A.A."/>
            <person name="Grigoriev I.V."/>
            <person name="Spatafora J.W."/>
            <person name="Berbee M.L."/>
        </authorList>
    </citation>
    <scope>NUCLEOTIDE SEQUENCE [LARGE SCALE GENOMIC DNA]</scope>
    <source>
        <strain evidence="1 2">NRRL 28638</strain>
    </source>
</reference>
<proteinExistence type="predicted"/>
<accession>A0A137NWJ0</accession>
<dbReference type="Proteomes" id="UP000070444">
    <property type="component" value="Unassembled WGS sequence"/>
</dbReference>
<name>A0A137NWJ0_CONC2</name>
<sequence length="185" mass="21474">MKFELVYTIEKIPAKKGHQAFSLTPSNNAVNPSIYIFDFINKMQFSLYKNNIKLIEYKSNIELSHYSFKLNNINDINNFIFCPKAVSSGYKVTRKRFLESSEVNWSWNYSNTTLNYTLINKNAQNIEIARISGFSLDGQNTGMLCISDSISEDYQAVIIFTACIIWNRSLLSPWIKFSDLFNRKK</sequence>
<gene>
    <name evidence="1" type="ORF">CONCODRAFT_11003</name>
</gene>